<dbReference type="Gene3D" id="3.30.70.330">
    <property type="match status" value="1"/>
</dbReference>
<dbReference type="Gramene" id="Kaladp0053s0546.1.v1.1">
    <property type="protein sequence ID" value="Kaladp0053s0546.1.v1.1.CDS.1"/>
    <property type="gene ID" value="Kaladp0053s0546.v1.1"/>
</dbReference>
<dbReference type="PANTHER" id="PTHR36309">
    <property type="entry name" value="RNA-BINDING (RRM/RBD/RNP MOTIFS) FAMILY PROTEIN"/>
    <property type="match status" value="1"/>
</dbReference>
<dbReference type="AlphaFoldDB" id="A0A7N0U527"/>
<accession>A0A7N0U527</accession>
<dbReference type="CDD" id="cd00590">
    <property type="entry name" value="RRM_SF"/>
    <property type="match status" value="1"/>
</dbReference>
<feature type="domain" description="RRM" evidence="1">
    <location>
        <begin position="25"/>
        <end position="84"/>
    </location>
</feature>
<sequence length="157" mass="17889">MEELKSDAKLAEFKKKVERTVCLDHLSPLVNESAIRSALGQFGSVKSIRFVPKYLGPLQSGKCALVEMKDIKQARDIITTVSKHHFMICGMPRPIIAHAAKIGMFEDCPKIPRQAPLCHWVERGHPDFKKARKLKLLTKTHRAEDAFLLKETFFHLK</sequence>
<evidence type="ECO:0000259" key="1">
    <source>
        <dbReference type="Pfam" id="PF00076"/>
    </source>
</evidence>
<dbReference type="Proteomes" id="UP000594263">
    <property type="component" value="Unplaced"/>
</dbReference>
<dbReference type="GO" id="GO:0003723">
    <property type="term" value="F:RNA binding"/>
    <property type="evidence" value="ECO:0007669"/>
    <property type="project" value="InterPro"/>
</dbReference>
<proteinExistence type="predicted"/>
<dbReference type="OMA" id="HMIRRHE"/>
<evidence type="ECO:0000313" key="3">
    <source>
        <dbReference type="Proteomes" id="UP000594263"/>
    </source>
</evidence>
<dbReference type="PANTHER" id="PTHR36309:SF1">
    <property type="entry name" value="RNA-BINDING (RRM_RBD_RNP MOTIFS) FAMILY PROTEIN"/>
    <property type="match status" value="1"/>
</dbReference>
<dbReference type="SUPFAM" id="SSF54928">
    <property type="entry name" value="RNA-binding domain, RBD"/>
    <property type="match status" value="1"/>
</dbReference>
<dbReference type="InterPro" id="IPR053316">
    <property type="entry name" value="Epigenetic_reg_gene_expr"/>
</dbReference>
<dbReference type="InterPro" id="IPR035979">
    <property type="entry name" value="RBD_domain_sf"/>
</dbReference>
<dbReference type="EnsemblPlants" id="Kaladp0053s0546.1.v1.1">
    <property type="protein sequence ID" value="Kaladp0053s0546.1.v1.1.CDS.1"/>
    <property type="gene ID" value="Kaladp0053s0546.v1.1"/>
</dbReference>
<name>A0A7N0U527_KALFE</name>
<protein>
    <recommendedName>
        <fullName evidence="1">RRM domain-containing protein</fullName>
    </recommendedName>
</protein>
<dbReference type="InterPro" id="IPR000504">
    <property type="entry name" value="RRM_dom"/>
</dbReference>
<reference evidence="2" key="1">
    <citation type="submission" date="2021-01" db="UniProtKB">
        <authorList>
            <consortium name="EnsemblPlants"/>
        </authorList>
    </citation>
    <scope>IDENTIFICATION</scope>
</reference>
<organism evidence="2 3">
    <name type="scientific">Kalanchoe fedtschenkoi</name>
    <name type="common">Lavender scallops</name>
    <name type="synonym">South American air plant</name>
    <dbReference type="NCBI Taxonomy" id="63787"/>
    <lineage>
        <taxon>Eukaryota</taxon>
        <taxon>Viridiplantae</taxon>
        <taxon>Streptophyta</taxon>
        <taxon>Embryophyta</taxon>
        <taxon>Tracheophyta</taxon>
        <taxon>Spermatophyta</taxon>
        <taxon>Magnoliopsida</taxon>
        <taxon>eudicotyledons</taxon>
        <taxon>Gunneridae</taxon>
        <taxon>Pentapetalae</taxon>
        <taxon>Saxifragales</taxon>
        <taxon>Crassulaceae</taxon>
        <taxon>Kalanchoe</taxon>
    </lineage>
</organism>
<evidence type="ECO:0000313" key="2">
    <source>
        <dbReference type="EnsemblPlants" id="Kaladp0053s0546.1.v1.1.CDS.1"/>
    </source>
</evidence>
<dbReference type="InterPro" id="IPR012677">
    <property type="entry name" value="Nucleotide-bd_a/b_plait_sf"/>
</dbReference>
<keyword evidence="3" id="KW-1185">Reference proteome</keyword>
<dbReference type="Pfam" id="PF00076">
    <property type="entry name" value="RRM_1"/>
    <property type="match status" value="1"/>
</dbReference>